<dbReference type="PANTHER" id="PTHR23312:SF8">
    <property type="entry name" value="ARMADILLO REPEAT-CONTAINING PROTEIN 5"/>
    <property type="match status" value="1"/>
</dbReference>
<protein>
    <submittedName>
        <fullName evidence="3">Armadillo repeat-containing protein 5</fullName>
    </submittedName>
</protein>
<accession>A0AAE1HE23</accession>
<dbReference type="Gene3D" id="1.25.10.10">
    <property type="entry name" value="Leucine-rich Repeat Variant"/>
    <property type="match status" value="1"/>
</dbReference>
<dbReference type="Gene3D" id="3.30.710.10">
    <property type="entry name" value="Potassium Channel Kv1.1, Chain A"/>
    <property type="match status" value="1"/>
</dbReference>
<proteinExistence type="predicted"/>
<dbReference type="SMART" id="SM00225">
    <property type="entry name" value="BTB"/>
    <property type="match status" value="1"/>
</dbReference>
<dbReference type="Proteomes" id="UP001219518">
    <property type="component" value="Unassembled WGS sequence"/>
</dbReference>
<feature type="compositionally biased region" description="Polar residues" evidence="1">
    <location>
        <begin position="458"/>
        <end position="479"/>
    </location>
</feature>
<dbReference type="GO" id="GO:0005829">
    <property type="term" value="C:cytosol"/>
    <property type="evidence" value="ECO:0007669"/>
    <property type="project" value="TreeGrafter"/>
</dbReference>
<dbReference type="SMART" id="SM00185">
    <property type="entry name" value="ARM"/>
    <property type="match status" value="4"/>
</dbReference>
<reference evidence="3" key="2">
    <citation type="journal article" date="2023" name="BMC Genomics">
        <title>Pest status, molecular evolution, and epigenetic factors derived from the genome assembly of Frankliniella fusca, a thysanopteran phytovirus vector.</title>
        <authorList>
            <person name="Catto M.A."/>
            <person name="Labadie P.E."/>
            <person name="Jacobson A.L."/>
            <person name="Kennedy G.G."/>
            <person name="Srinivasan R."/>
            <person name="Hunt B.G."/>
        </authorList>
    </citation>
    <scope>NUCLEOTIDE SEQUENCE</scope>
    <source>
        <strain evidence="3">PL_HMW_Pooled</strain>
    </source>
</reference>
<keyword evidence="4" id="KW-1185">Reference proteome</keyword>
<dbReference type="AlphaFoldDB" id="A0AAE1HE23"/>
<feature type="region of interest" description="Disordered" evidence="1">
    <location>
        <begin position="409"/>
        <end position="483"/>
    </location>
</feature>
<feature type="compositionally biased region" description="Basic and acidic residues" evidence="1">
    <location>
        <begin position="431"/>
        <end position="456"/>
    </location>
</feature>
<name>A0AAE1HE23_9NEOP</name>
<dbReference type="PANTHER" id="PTHR23312">
    <property type="entry name" value="ARMC5 ARMADILLO REPEAT-CONTAINING -RELATED"/>
    <property type="match status" value="1"/>
</dbReference>
<dbReference type="InterPro" id="IPR011989">
    <property type="entry name" value="ARM-like"/>
</dbReference>
<evidence type="ECO:0000313" key="4">
    <source>
        <dbReference type="Proteomes" id="UP001219518"/>
    </source>
</evidence>
<feature type="non-terminal residue" evidence="3">
    <location>
        <position position="1"/>
    </location>
</feature>
<evidence type="ECO:0000259" key="2">
    <source>
        <dbReference type="PROSITE" id="PS50097"/>
    </source>
</evidence>
<organism evidence="3 4">
    <name type="scientific">Frankliniella fusca</name>
    <dbReference type="NCBI Taxonomy" id="407009"/>
    <lineage>
        <taxon>Eukaryota</taxon>
        <taxon>Metazoa</taxon>
        <taxon>Ecdysozoa</taxon>
        <taxon>Arthropoda</taxon>
        <taxon>Hexapoda</taxon>
        <taxon>Insecta</taxon>
        <taxon>Pterygota</taxon>
        <taxon>Neoptera</taxon>
        <taxon>Paraneoptera</taxon>
        <taxon>Thysanoptera</taxon>
        <taxon>Terebrantia</taxon>
        <taxon>Thripoidea</taxon>
        <taxon>Thripidae</taxon>
        <taxon>Frankliniella</taxon>
    </lineage>
</organism>
<dbReference type="Pfam" id="PF00651">
    <property type="entry name" value="BTB"/>
    <property type="match status" value="1"/>
</dbReference>
<sequence>AGQKQTKEADHEIRPVYYAKFDGYLGDSREAGAGDLLTIFRKIMSPPEATNITFIFKQLESPSSSTVLRGLVELRNKLLKSPTGFQLFRENNGLKYLLRFVRKPNEKILDLTLSILANLCLEEFFRSQVAEDSGLVIHILSLVSHMQKDSIIGRACRLIGNLATSQSISAKLHQKGAVSKLIACLKSTDTSAGTKHMAVRALRLLWEAEINQDKMLQDEVVQTVSSLLSTPVDELLLAVLKALAIFTHRCNERCALQVQGEGKGFEELVACVKNCSKYELPVSVILNLCYVPEVRPLLGTAGAIEAVMVLAKDQSKQKSHSDVVSILSLLSRESVNRSKVRRNGGLEILLNTLRHGAHPNIEARALNAILHFIYDESGLEILIRDGLVSVLVKKLSKVVDQLGCVHNSQEQKVKVKKSPSAADSHHKRMRLSSDKEENLSFPHDKEHDPLGLRVREITPSSSRSESLGGQWSPGSSRSVEFSPDTVRTFSPPPFYLNCSPTSSGLSPASYYSPPSPLSDAYSPVCGYSSSEDEKPEETDVETVGDCYVESDCDVTSPCLKDKDDVDDIQEALKGNLPSNITSRHGLIESWCLLLLSRVSHMDPLVDDMVSSSTIDTLLQYYTMLEPPHPRVARILQRITRNHHCLLPILRAGLVIKVNQRLTSKLHEDCSRCVDFDGLGNSLLSQLSVIAESGFGEGVIVHNLICASRPIQAFLIVSIPYIIRTKKLLHQMLNCKVNTKSGLDLLIQLMTDEYGDGLSVEATDSVSHLAQQIGAVPKDVAKACKRKSCRKTINNCSITAQKPSLLNSGDVIFLKLDSGNAVSVNKGELCEESPMFTAMLTGNFNEKGKQFVTMKDVSEECLSVLLSLLRAPNNCLCCLWHHDTNFAFEILKLADRFILPKVVDKVLSWLVDQLSPEVVCSFYFQAQNLRHVLSTSEMLSTKALHFALSKEVDRKKRHEIFSDILKSDYRRQFIDDLIILIKLHVENPC</sequence>
<dbReference type="SUPFAM" id="SSF48371">
    <property type="entry name" value="ARM repeat"/>
    <property type="match status" value="1"/>
</dbReference>
<reference evidence="3" key="1">
    <citation type="submission" date="2021-07" db="EMBL/GenBank/DDBJ databases">
        <authorList>
            <person name="Catto M.A."/>
            <person name="Jacobson A."/>
            <person name="Kennedy G."/>
            <person name="Labadie P."/>
            <person name="Hunt B.G."/>
            <person name="Srinivasan R."/>
        </authorList>
    </citation>
    <scope>NUCLEOTIDE SEQUENCE</scope>
    <source>
        <strain evidence="3">PL_HMW_Pooled</strain>
        <tissue evidence="3">Head</tissue>
    </source>
</reference>
<dbReference type="SUPFAM" id="SSF54695">
    <property type="entry name" value="POZ domain"/>
    <property type="match status" value="1"/>
</dbReference>
<dbReference type="InterPro" id="IPR016024">
    <property type="entry name" value="ARM-type_fold"/>
</dbReference>
<dbReference type="InterPro" id="IPR011333">
    <property type="entry name" value="SKP1/BTB/POZ_sf"/>
</dbReference>
<dbReference type="EMBL" id="JAHWGI010000979">
    <property type="protein sequence ID" value="KAK3919634.1"/>
    <property type="molecule type" value="Genomic_DNA"/>
</dbReference>
<dbReference type="PROSITE" id="PS50097">
    <property type="entry name" value="BTB"/>
    <property type="match status" value="1"/>
</dbReference>
<dbReference type="InterPro" id="IPR000225">
    <property type="entry name" value="Armadillo"/>
</dbReference>
<dbReference type="Pfam" id="PF24768">
    <property type="entry name" value="ARM_ARMC5"/>
    <property type="match status" value="1"/>
</dbReference>
<evidence type="ECO:0000256" key="1">
    <source>
        <dbReference type="SAM" id="MobiDB-lite"/>
    </source>
</evidence>
<evidence type="ECO:0000313" key="3">
    <source>
        <dbReference type="EMBL" id="KAK3919634.1"/>
    </source>
</evidence>
<dbReference type="InterPro" id="IPR000210">
    <property type="entry name" value="BTB/POZ_dom"/>
</dbReference>
<dbReference type="InterPro" id="IPR055445">
    <property type="entry name" value="ARM_ARMC5"/>
</dbReference>
<dbReference type="GO" id="GO:0009653">
    <property type="term" value="P:anatomical structure morphogenesis"/>
    <property type="evidence" value="ECO:0007669"/>
    <property type="project" value="TreeGrafter"/>
</dbReference>
<feature type="domain" description="BTB" evidence="2">
    <location>
        <begin position="808"/>
        <end position="869"/>
    </location>
</feature>
<gene>
    <name evidence="3" type="ORF">KUF71_008761</name>
</gene>
<comment type="caution">
    <text evidence="3">The sequence shown here is derived from an EMBL/GenBank/DDBJ whole genome shotgun (WGS) entry which is preliminary data.</text>
</comment>